<evidence type="ECO:0000313" key="2">
    <source>
        <dbReference type="EMBL" id="CCJ30840.1"/>
    </source>
</evidence>
<name>L0PGS6_PNEJI</name>
<proteinExistence type="predicted"/>
<dbReference type="Proteomes" id="UP000010422">
    <property type="component" value="Unassembled WGS sequence"/>
</dbReference>
<dbReference type="AlphaFoldDB" id="L0PGS6"/>
<keyword evidence="1" id="KW-1133">Transmembrane helix</keyword>
<keyword evidence="1" id="KW-0472">Membrane</keyword>
<reference evidence="2 3" key="1">
    <citation type="journal article" date="2012" name="MBio">
        <title>De novo assembly of the Pneumocystis jirovecii genome from a single bronchoalveolar lavage fluid specimen from a patient.</title>
        <authorList>
            <person name="Cisse O.H."/>
            <person name="Pagni M."/>
            <person name="Hauser P.M."/>
        </authorList>
    </citation>
    <scope>NUCLEOTIDE SEQUENCE [LARGE SCALE GENOMIC DNA]</scope>
    <source>
        <strain evidence="2 3">SE8</strain>
    </source>
</reference>
<evidence type="ECO:0000313" key="3">
    <source>
        <dbReference type="Proteomes" id="UP000010422"/>
    </source>
</evidence>
<comment type="caution">
    <text evidence="2">The sequence shown here is derived from an EMBL/GenBank/DDBJ whole genome shotgun (WGS) entry which is preliminary data.</text>
</comment>
<protein>
    <submittedName>
        <fullName evidence="2">Uncharacterized protein</fullName>
    </submittedName>
</protein>
<sequence length="100" mass="11652">MKIEEFKLENKRFLERLISAVVGGERTIAGISLVPKNSTSGLRFIYILTRIKRVFVFCICYASIYTIYYVKVVPNTLELKNNYSFILLIVINDKFFTSKK</sequence>
<gene>
    <name evidence="2" type="ORF">PNEJI1_001003</name>
</gene>
<keyword evidence="1" id="KW-0812">Transmembrane</keyword>
<dbReference type="VEuPathDB" id="FungiDB:PNEJI1_001003"/>
<evidence type="ECO:0000256" key="1">
    <source>
        <dbReference type="SAM" id="Phobius"/>
    </source>
</evidence>
<feature type="transmembrane region" description="Helical" evidence="1">
    <location>
        <begin position="53"/>
        <end position="70"/>
    </location>
</feature>
<accession>L0PGS6</accession>
<dbReference type="InParanoid" id="L0PGS6"/>
<dbReference type="EMBL" id="CAKM01000269">
    <property type="protein sequence ID" value="CCJ30840.1"/>
    <property type="molecule type" value="Genomic_DNA"/>
</dbReference>
<organism evidence="3">
    <name type="scientific">Pneumocystis jirovecii</name>
    <name type="common">Human pneumocystis pneumonia agent</name>
    <dbReference type="NCBI Taxonomy" id="42068"/>
    <lineage>
        <taxon>Eukaryota</taxon>
        <taxon>Fungi</taxon>
        <taxon>Dikarya</taxon>
        <taxon>Ascomycota</taxon>
        <taxon>Taphrinomycotina</taxon>
        <taxon>Pneumocystomycetes</taxon>
        <taxon>Pneumocystaceae</taxon>
        <taxon>Pneumocystis</taxon>
    </lineage>
</organism>